<evidence type="ECO:0008006" key="3">
    <source>
        <dbReference type="Google" id="ProtNLM"/>
    </source>
</evidence>
<gene>
    <name evidence="1" type="ORF">GENT11_19450</name>
</gene>
<keyword evidence="2" id="KW-1185">Reference proteome</keyword>
<dbReference type="Proteomes" id="UP001319865">
    <property type="component" value="Chromosome"/>
</dbReference>
<name>A0ABN6KWU5_9FLAO</name>
<proteinExistence type="predicted"/>
<evidence type="ECO:0000313" key="1">
    <source>
        <dbReference type="EMBL" id="BDB53633.1"/>
    </source>
</evidence>
<reference evidence="1 2" key="1">
    <citation type="journal article" date="2022" name="Int. J. Syst. Evol. Microbiol.">
        <title>Flavobacterium ammonificans sp. nov. and Flavobacterium ammoniigenes sp. nov., ammonifying bacteria isolated from surface river water.</title>
        <authorList>
            <person name="Watanabe K."/>
            <person name="Kitamura T."/>
            <person name="Ogata Y."/>
            <person name="Shindo C."/>
            <person name="Suda W."/>
        </authorList>
    </citation>
    <scope>NUCLEOTIDE SEQUENCE [LARGE SCALE GENOMIC DNA]</scope>
    <source>
        <strain evidence="1 2">GENT11</strain>
    </source>
</reference>
<dbReference type="EMBL" id="AP025183">
    <property type="protein sequence ID" value="BDB53633.1"/>
    <property type="molecule type" value="Genomic_DNA"/>
</dbReference>
<accession>A0ABN6KWU5</accession>
<protein>
    <recommendedName>
        <fullName evidence="3">Secreted protein</fullName>
    </recommendedName>
</protein>
<evidence type="ECO:0000313" key="2">
    <source>
        <dbReference type="Proteomes" id="UP001319865"/>
    </source>
</evidence>
<organism evidence="1 2">
    <name type="scientific">Flavobacterium ammonificans</name>
    <dbReference type="NCBI Taxonomy" id="1751056"/>
    <lineage>
        <taxon>Bacteria</taxon>
        <taxon>Pseudomonadati</taxon>
        <taxon>Bacteroidota</taxon>
        <taxon>Flavobacteriia</taxon>
        <taxon>Flavobacteriales</taxon>
        <taxon>Flavobacteriaceae</taxon>
        <taxon>Flavobacterium</taxon>
    </lineage>
</organism>
<dbReference type="RefSeq" id="WP_229329970.1">
    <property type="nucleotide sequence ID" value="NZ_AP025183.1"/>
</dbReference>
<reference evidence="1 2" key="2">
    <citation type="journal article" date="2022" name="Microorganisms">
        <title>Complete Genome Sequences of Two Flavobacterium ammonificans Strains and a Flavobacterium ammoniigenes Strain of Ammonifying Bacterioplankton Isolated from Surface River Water.</title>
        <authorList>
            <person name="Suda W."/>
            <person name="Ogata Y."/>
            <person name="Shindo C."/>
            <person name="Watanabe K."/>
        </authorList>
    </citation>
    <scope>NUCLEOTIDE SEQUENCE [LARGE SCALE GENOMIC DNA]</scope>
    <source>
        <strain evidence="1 2">GENT11</strain>
    </source>
</reference>
<sequence>MKQLFFFIVIFGWTYQVQAQSEFSTKFKAIPAAKFPIAPKKLPEPKKTTPANSDIPSIKAPNVFNSPEAQFTKPAPAKSYQLGQTNGFSMIQKNEFIKPGGEVEARLNKKEDDPGAIIYRRNQNLGDFKTKADKARVMYRDAEFVDGDMIRVYLNDKIIESQVTLEGVFKGFEIVLEKGFNKIDFEALNQGTSGPNTAEFRVYDDKGSLISASQWNLGTGFKATILLVKE</sequence>